<evidence type="ECO:0000313" key="2">
    <source>
        <dbReference type="EMBL" id="MEQ2563454.1"/>
    </source>
</evidence>
<dbReference type="InterPro" id="IPR046076">
    <property type="entry name" value="DUF6094"/>
</dbReference>
<keyword evidence="3" id="KW-1185">Reference proteome</keyword>
<reference evidence="2 3" key="1">
    <citation type="submission" date="2024-03" db="EMBL/GenBank/DDBJ databases">
        <title>Human intestinal bacterial collection.</title>
        <authorList>
            <person name="Pauvert C."/>
            <person name="Hitch T.C.A."/>
            <person name="Clavel T."/>
        </authorList>
    </citation>
    <scope>NUCLEOTIDE SEQUENCE [LARGE SCALE GENOMIC DNA]</scope>
    <source>
        <strain evidence="2 3">CLA-AP-H27</strain>
    </source>
</reference>
<sequence>MEQIIKQNTFSRTVFNDSKLGAYYTDPVHAAKIGRLFRLQGECCVLEPSFGNAEALKAFLSQCERADEAGSVHTFGVELNRETFEQYKQEIEFPVCADFIGGIRASNRAFTLCFANPPYGVGGDDGSTRLERLFIERIFQLMKTKGYLVLVVSLTTMNLDEFAKSLLARFKPVAFYRFDDEEFAKYKQVVFIGQKRASIGLYRKEYEEWMSANPGAPLENIPYIPKDPDTRMEVPVSLESEIELFTTKEFDEAILLHNTSALVPVLKKALQTNAYQSVGLGKPIVPLKKDLLYLSAIAGGGQGLAGNEDRGDLHLQRGQAKPVQIETPEINDDGDIHSVLVTTRNQITLHVIDNFGTIRELA</sequence>
<dbReference type="Proteomes" id="UP001437460">
    <property type="component" value="Unassembled WGS sequence"/>
</dbReference>
<gene>
    <name evidence="2" type="ORF">WMO41_09840</name>
</gene>
<dbReference type="Pfam" id="PF19587">
    <property type="entry name" value="DUF6094"/>
    <property type="match status" value="1"/>
</dbReference>
<name>A0ABV1HM98_9FIRM</name>
<feature type="domain" description="DUF6094" evidence="1">
    <location>
        <begin position="14"/>
        <end position="196"/>
    </location>
</feature>
<accession>A0ABV1HM98</accession>
<dbReference type="EMBL" id="JBBMFJ010000019">
    <property type="protein sequence ID" value="MEQ2563454.1"/>
    <property type="molecule type" value="Genomic_DNA"/>
</dbReference>
<evidence type="ECO:0000259" key="1">
    <source>
        <dbReference type="Pfam" id="PF19587"/>
    </source>
</evidence>
<dbReference type="PRINTS" id="PR00507">
    <property type="entry name" value="N12N6MTFRASE"/>
</dbReference>
<organism evidence="2 3">
    <name type="scientific">Ventrimonas faecis</name>
    <dbReference type="NCBI Taxonomy" id="3133170"/>
    <lineage>
        <taxon>Bacteria</taxon>
        <taxon>Bacillati</taxon>
        <taxon>Bacillota</taxon>
        <taxon>Clostridia</taxon>
        <taxon>Lachnospirales</taxon>
        <taxon>Lachnospiraceae</taxon>
        <taxon>Ventrimonas</taxon>
    </lineage>
</organism>
<protein>
    <submittedName>
        <fullName evidence="2">DUF6094 domain-containing protein</fullName>
    </submittedName>
</protein>
<dbReference type="InterPro" id="IPR029063">
    <property type="entry name" value="SAM-dependent_MTases_sf"/>
</dbReference>
<dbReference type="Gene3D" id="3.40.50.150">
    <property type="entry name" value="Vaccinia Virus protein VP39"/>
    <property type="match status" value="1"/>
</dbReference>
<comment type="caution">
    <text evidence="2">The sequence shown here is derived from an EMBL/GenBank/DDBJ whole genome shotgun (WGS) entry which is preliminary data.</text>
</comment>
<dbReference type="InterPro" id="IPR002052">
    <property type="entry name" value="DNA_methylase_N6_adenine_CS"/>
</dbReference>
<dbReference type="SUPFAM" id="SSF53335">
    <property type="entry name" value="S-adenosyl-L-methionine-dependent methyltransferases"/>
    <property type="match status" value="1"/>
</dbReference>
<evidence type="ECO:0000313" key="3">
    <source>
        <dbReference type="Proteomes" id="UP001437460"/>
    </source>
</evidence>
<proteinExistence type="predicted"/>
<dbReference type="PROSITE" id="PS00092">
    <property type="entry name" value="N6_MTASE"/>
    <property type="match status" value="1"/>
</dbReference>